<proteinExistence type="inferred from homology"/>
<dbReference type="HOGENOM" id="CLU_079653_1_1_1"/>
<comment type="function">
    <text evidence="3">Required for the function of coenzyme Q in the respiratory chain. May serve as a chaperone or may be involved in the transport of Q6 from its site of synthesis to the catalytic sites of the respiratory complexes.</text>
</comment>
<dbReference type="GeneID" id="20677250"/>
<evidence type="ECO:0000256" key="2">
    <source>
        <dbReference type="ARBA" id="ARBA00011814"/>
    </source>
</evidence>
<dbReference type="InterPro" id="IPR023393">
    <property type="entry name" value="START-like_dom_sf"/>
</dbReference>
<dbReference type="EMBL" id="KI925456">
    <property type="protein sequence ID" value="ETW83605.1"/>
    <property type="molecule type" value="Genomic_DNA"/>
</dbReference>
<evidence type="ECO:0000313" key="6">
    <source>
        <dbReference type="EMBL" id="ETW83605.1"/>
    </source>
</evidence>
<keyword evidence="7" id="KW-1185">Reference proteome</keyword>
<name>W4KE59_HETIT</name>
<feature type="region of interest" description="Disordered" evidence="4">
    <location>
        <begin position="134"/>
        <end position="153"/>
    </location>
</feature>
<protein>
    <submittedName>
        <fullName evidence="6">Lipid transport protein</fullName>
    </submittedName>
</protein>
<organism evidence="6 7">
    <name type="scientific">Heterobasidion irregulare (strain TC 32-1)</name>
    <dbReference type="NCBI Taxonomy" id="747525"/>
    <lineage>
        <taxon>Eukaryota</taxon>
        <taxon>Fungi</taxon>
        <taxon>Dikarya</taxon>
        <taxon>Basidiomycota</taxon>
        <taxon>Agaricomycotina</taxon>
        <taxon>Agaricomycetes</taxon>
        <taxon>Russulales</taxon>
        <taxon>Bondarzewiaceae</taxon>
        <taxon>Heterobasidion</taxon>
        <taxon>Heterobasidion annosum species complex</taxon>
    </lineage>
</organism>
<sequence>MRRTFITLPDFSSLSPFSNSVPEAQTYHERKILPYVRSELYRVVADVSSYHKFIPFCTSSRILESSSPLQAHLTARDKPDVLEMDGELTVAFLALKESYVSKVTCKPYESVQAVALSSTPLFKNLTTTWRFQPASPQSPHMSMDGPTAQTQKISAGDEAGPTLLTLDLSYAFANPLHAAVSSAFFGQVSKLMVEAFEKRCLAVYGLGRK</sequence>
<dbReference type="RefSeq" id="XP_009543191.1">
    <property type="nucleotide sequence ID" value="XM_009544896.1"/>
</dbReference>
<dbReference type="Gene3D" id="3.30.530.20">
    <property type="match status" value="1"/>
</dbReference>
<dbReference type="GO" id="GO:0005739">
    <property type="term" value="C:mitochondrion"/>
    <property type="evidence" value="ECO:0007669"/>
    <property type="project" value="TreeGrafter"/>
</dbReference>
<dbReference type="CDD" id="cd07813">
    <property type="entry name" value="COQ10p_like"/>
    <property type="match status" value="1"/>
</dbReference>
<dbReference type="GO" id="GO:0048039">
    <property type="term" value="F:ubiquinone binding"/>
    <property type="evidence" value="ECO:0007669"/>
    <property type="project" value="InterPro"/>
</dbReference>
<dbReference type="AlphaFoldDB" id="W4KE59"/>
<dbReference type="PANTHER" id="PTHR12901">
    <property type="entry name" value="SPERM PROTEIN HOMOLOG"/>
    <property type="match status" value="1"/>
</dbReference>
<evidence type="ECO:0000259" key="5">
    <source>
        <dbReference type="Pfam" id="PF03364"/>
    </source>
</evidence>
<comment type="subunit">
    <text evidence="2">Interacts with coenzyme Q.</text>
</comment>
<dbReference type="eggNOG" id="KOG3177">
    <property type="taxonomic scope" value="Eukaryota"/>
</dbReference>
<comment type="similarity">
    <text evidence="1">Belongs to the COQ10 family.</text>
</comment>
<evidence type="ECO:0000256" key="3">
    <source>
        <dbReference type="ARBA" id="ARBA00024947"/>
    </source>
</evidence>
<gene>
    <name evidence="6" type="ORF">HETIRDRAFT_46877</name>
</gene>
<dbReference type="STRING" id="747525.W4KE59"/>
<dbReference type="GO" id="GO:0045333">
    <property type="term" value="P:cellular respiration"/>
    <property type="evidence" value="ECO:0007669"/>
    <property type="project" value="InterPro"/>
</dbReference>
<dbReference type="PANTHER" id="PTHR12901:SF10">
    <property type="entry name" value="COENZYME Q-BINDING PROTEIN COQ10, MITOCHONDRIAL"/>
    <property type="match status" value="1"/>
</dbReference>
<dbReference type="InterPro" id="IPR005031">
    <property type="entry name" value="COQ10_START"/>
</dbReference>
<dbReference type="FunCoup" id="W4KE59">
    <property type="interactions" value="187"/>
</dbReference>
<dbReference type="Pfam" id="PF03364">
    <property type="entry name" value="Polyketide_cyc"/>
    <property type="match status" value="1"/>
</dbReference>
<evidence type="ECO:0000256" key="1">
    <source>
        <dbReference type="ARBA" id="ARBA00006885"/>
    </source>
</evidence>
<evidence type="ECO:0000256" key="4">
    <source>
        <dbReference type="SAM" id="MobiDB-lite"/>
    </source>
</evidence>
<dbReference type="SUPFAM" id="SSF55961">
    <property type="entry name" value="Bet v1-like"/>
    <property type="match status" value="1"/>
</dbReference>
<accession>W4KE59</accession>
<dbReference type="OrthoDB" id="292693at2759"/>
<feature type="domain" description="Coenzyme Q-binding protein COQ10 START" evidence="5">
    <location>
        <begin position="34"/>
        <end position="197"/>
    </location>
</feature>
<dbReference type="InParanoid" id="W4KE59"/>
<dbReference type="KEGG" id="hir:HETIRDRAFT_46877"/>
<dbReference type="Proteomes" id="UP000030671">
    <property type="component" value="Unassembled WGS sequence"/>
</dbReference>
<evidence type="ECO:0000313" key="7">
    <source>
        <dbReference type="Proteomes" id="UP000030671"/>
    </source>
</evidence>
<dbReference type="InterPro" id="IPR044996">
    <property type="entry name" value="COQ10-like"/>
</dbReference>
<reference evidence="6 7" key="1">
    <citation type="journal article" date="2012" name="New Phytol.">
        <title>Insight into trade-off between wood decay and parasitism from the genome of a fungal forest pathogen.</title>
        <authorList>
            <person name="Olson A."/>
            <person name="Aerts A."/>
            <person name="Asiegbu F."/>
            <person name="Belbahri L."/>
            <person name="Bouzid O."/>
            <person name="Broberg A."/>
            <person name="Canback B."/>
            <person name="Coutinho P.M."/>
            <person name="Cullen D."/>
            <person name="Dalman K."/>
            <person name="Deflorio G."/>
            <person name="van Diepen L.T."/>
            <person name="Dunand C."/>
            <person name="Duplessis S."/>
            <person name="Durling M."/>
            <person name="Gonthier P."/>
            <person name="Grimwood J."/>
            <person name="Fossdal C.G."/>
            <person name="Hansson D."/>
            <person name="Henrissat B."/>
            <person name="Hietala A."/>
            <person name="Himmelstrand K."/>
            <person name="Hoffmeister D."/>
            <person name="Hogberg N."/>
            <person name="James T.Y."/>
            <person name="Karlsson M."/>
            <person name="Kohler A."/>
            <person name="Kues U."/>
            <person name="Lee Y.H."/>
            <person name="Lin Y.C."/>
            <person name="Lind M."/>
            <person name="Lindquist E."/>
            <person name="Lombard V."/>
            <person name="Lucas S."/>
            <person name="Lunden K."/>
            <person name="Morin E."/>
            <person name="Murat C."/>
            <person name="Park J."/>
            <person name="Raffaello T."/>
            <person name="Rouze P."/>
            <person name="Salamov A."/>
            <person name="Schmutz J."/>
            <person name="Solheim H."/>
            <person name="Stahlberg J."/>
            <person name="Velez H."/>
            <person name="de Vries R.P."/>
            <person name="Wiebenga A."/>
            <person name="Woodward S."/>
            <person name="Yakovlev I."/>
            <person name="Garbelotto M."/>
            <person name="Martin F."/>
            <person name="Grigoriev I.V."/>
            <person name="Stenlid J."/>
        </authorList>
    </citation>
    <scope>NUCLEOTIDE SEQUENCE [LARGE SCALE GENOMIC DNA]</scope>
    <source>
        <strain evidence="6 7">TC 32-1</strain>
    </source>
</reference>